<dbReference type="SUPFAM" id="SSF48452">
    <property type="entry name" value="TPR-like"/>
    <property type="match status" value="1"/>
</dbReference>
<dbReference type="GO" id="GO:0000243">
    <property type="term" value="C:commitment complex"/>
    <property type="evidence" value="ECO:0007669"/>
    <property type="project" value="TreeGrafter"/>
</dbReference>
<dbReference type="PANTHER" id="PTHR17204">
    <property type="entry name" value="PRE-MRNA PROCESSING PROTEIN PRP39-RELATED"/>
    <property type="match status" value="1"/>
</dbReference>
<dbReference type="Pfam" id="PF23241">
    <property type="entry name" value="HAT_PRP39_C"/>
    <property type="match status" value="1"/>
</dbReference>
<feature type="non-terminal residue" evidence="6">
    <location>
        <position position="1"/>
    </location>
</feature>
<organism evidence="6 7">
    <name type="scientific">Kingdonia uniflora</name>
    <dbReference type="NCBI Taxonomy" id="39325"/>
    <lineage>
        <taxon>Eukaryota</taxon>
        <taxon>Viridiplantae</taxon>
        <taxon>Streptophyta</taxon>
        <taxon>Embryophyta</taxon>
        <taxon>Tracheophyta</taxon>
        <taxon>Spermatophyta</taxon>
        <taxon>Magnoliopsida</taxon>
        <taxon>Ranunculales</taxon>
        <taxon>Circaeasteraceae</taxon>
        <taxon>Kingdonia</taxon>
    </lineage>
</organism>
<reference evidence="6 7" key="1">
    <citation type="journal article" date="2020" name="IScience">
        <title>Genome Sequencing of the Endangered Kingdonia uniflora (Circaeasteraceae, Ranunculales) Reveals Potential Mechanisms of Evolutionary Specialization.</title>
        <authorList>
            <person name="Sun Y."/>
            <person name="Deng T."/>
            <person name="Zhang A."/>
            <person name="Moore M.J."/>
            <person name="Landis J.B."/>
            <person name="Lin N."/>
            <person name="Zhang H."/>
            <person name="Zhang X."/>
            <person name="Huang J."/>
            <person name="Zhang X."/>
            <person name="Sun H."/>
            <person name="Wang H."/>
        </authorList>
    </citation>
    <scope>NUCLEOTIDE SEQUENCE [LARGE SCALE GENOMIC DNA]</scope>
    <source>
        <strain evidence="6">TB1705</strain>
        <tissue evidence="6">Leaf</tissue>
    </source>
</reference>
<dbReference type="PANTHER" id="PTHR17204:SF5">
    <property type="entry name" value="PRE-MRNA-PROCESSING FACTOR 39"/>
    <property type="match status" value="1"/>
</dbReference>
<comment type="caution">
    <text evidence="6">The sequence shown here is derived from an EMBL/GenBank/DDBJ whole genome shotgun (WGS) entry which is preliminary data.</text>
</comment>
<evidence type="ECO:0000313" key="6">
    <source>
        <dbReference type="EMBL" id="KAF6134527.1"/>
    </source>
</evidence>
<keyword evidence="5" id="KW-0539">Nucleus</keyword>
<sequence>MDIDLHVCKAKYFKLLFVVKLYERCSITCANYSEYWIRSMLCMEGSGSMDFANNVLACTTQVFVKNGDIPKSRAAYQLLHSGIYPGLLEVVIKHENMEYRQGNKVDAFSSCEQAIATEKGKKQSQMLSMFFVQYTVSIL</sequence>
<name>A0A7J7KW13_9MAGN</name>
<dbReference type="EMBL" id="JACGCM010002836">
    <property type="protein sequence ID" value="KAF6134527.1"/>
    <property type="molecule type" value="Genomic_DNA"/>
</dbReference>
<evidence type="ECO:0000256" key="5">
    <source>
        <dbReference type="ARBA" id="ARBA00023242"/>
    </source>
</evidence>
<comment type="subcellular location">
    <subcellularLocation>
        <location evidence="1">Nucleus</location>
    </subcellularLocation>
</comment>
<proteinExistence type="predicted"/>
<dbReference type="GO" id="GO:0071004">
    <property type="term" value="C:U2-type prespliceosome"/>
    <property type="evidence" value="ECO:0007669"/>
    <property type="project" value="TreeGrafter"/>
</dbReference>
<dbReference type="GO" id="GO:0000395">
    <property type="term" value="P:mRNA 5'-splice site recognition"/>
    <property type="evidence" value="ECO:0007669"/>
    <property type="project" value="TreeGrafter"/>
</dbReference>
<keyword evidence="4" id="KW-0508">mRNA splicing</keyword>
<evidence type="ECO:0000256" key="4">
    <source>
        <dbReference type="ARBA" id="ARBA00023187"/>
    </source>
</evidence>
<keyword evidence="2" id="KW-0507">mRNA processing</keyword>
<dbReference type="Proteomes" id="UP000541444">
    <property type="component" value="Unassembled WGS sequence"/>
</dbReference>
<evidence type="ECO:0000256" key="2">
    <source>
        <dbReference type="ARBA" id="ARBA00022664"/>
    </source>
</evidence>
<dbReference type="GO" id="GO:0030627">
    <property type="term" value="F:pre-mRNA 5'-splice site binding"/>
    <property type="evidence" value="ECO:0007669"/>
    <property type="project" value="TreeGrafter"/>
</dbReference>
<keyword evidence="3" id="KW-0677">Repeat</keyword>
<dbReference type="InterPro" id="IPR059164">
    <property type="entry name" value="HAT_PRP39_C"/>
</dbReference>
<gene>
    <name evidence="6" type="ORF">GIB67_028548</name>
</gene>
<dbReference type="OrthoDB" id="10265668at2759"/>
<evidence type="ECO:0000256" key="1">
    <source>
        <dbReference type="ARBA" id="ARBA00004123"/>
    </source>
</evidence>
<dbReference type="GO" id="GO:0005685">
    <property type="term" value="C:U1 snRNP"/>
    <property type="evidence" value="ECO:0007669"/>
    <property type="project" value="TreeGrafter"/>
</dbReference>
<keyword evidence="7" id="KW-1185">Reference proteome</keyword>
<evidence type="ECO:0000313" key="7">
    <source>
        <dbReference type="Proteomes" id="UP000541444"/>
    </source>
</evidence>
<protein>
    <submittedName>
        <fullName evidence="6">Uncharacterized protein</fullName>
    </submittedName>
</protein>
<dbReference type="InterPro" id="IPR011990">
    <property type="entry name" value="TPR-like_helical_dom_sf"/>
</dbReference>
<dbReference type="AlphaFoldDB" id="A0A7J7KW13"/>
<evidence type="ECO:0000256" key="3">
    <source>
        <dbReference type="ARBA" id="ARBA00022737"/>
    </source>
</evidence>
<accession>A0A7J7KW13</accession>
<dbReference type="Gene3D" id="1.25.40.10">
    <property type="entry name" value="Tetratricopeptide repeat domain"/>
    <property type="match status" value="1"/>
</dbReference>